<sequence length="1053" mass="120571">MEVRKLAEILRATIDPQQRTQAEEELEKSKKIIGFAPTILQLIMISDVDMPVRQAGAIYLKNLITQHWPDRDECVNFGMVFSIHEQDRAMIRDSIVDALVMAPDLIQVQLSVCVNSMVKHDFPGRWTTIVDKISIYLQNPEAAAWNGALTCLYQLVKNFEYRKHDERVPLNDAMNLLLPQIYQICFRLLPDESEQSVLLQKQILKIYYALTQYTLPLKLITREVFSQWMEILRQVADRSVPAHTEQVDEEERLDLPWWKCKKWALHILNRMFERYGSPGNVEKDYQDFANWYLKTFSGGILEVLLRILDQQTRKIYISPRVIQQTFNYINLAVSHGHTWKYMKAHMFAIIQDVIFPLLSYSQADEELWTSDPREYIRVKFDIFEDFVSPVNAAATVLLSSCRKRKDMLLKTMNLVMQVLNTTSEPRQRDGALHMVGTLSEILFKKKPYKEQMEEMMVRFVFPEFQSPHGHMRARACWVMRYFNEMKFRSDENLANAVQLTVNALLTDSDLPVRVEAAIALQNLLEQDKVEAMLVAQVKPITMELLQIIRQTENDELANVLQKIVYTYYEQIAPIAVEICQHLATTFSMVLDTDEGTDEKAIAAMGLLNTIESLISVMDEQPQILAQLEPTVLQVIGHIFSNCIMEYYEEALSLVYDLTTKHVSPDLWKVFELMYQVFEKDGFDYFTDMMPALHNYVTIDTPAFLSNQNHVIAMFNMCKVVMTTDTGEDPECHAAKLLEVIILQCKGQIDACIPSFIELVLQRLTKEVKTSELRAMCLQVVIAALYYNPALWLETMDKIQLAAAPTDSISTHFIKQWLHDADCFLGLHDRKLCVLGFSTLIAMGPNRPPGANECAQQIIPVLILVFEGLKRAYAAKASEQNEDESDEEGSEDDEVVLSTDEDEIDETTGYLEAIKKKVDKGKNSMDSPFPINAEMQDAEDDDDDDDEDDDYDGADDCSLEAYTTPLDEDVCEIDEYVVFKQVLQGLEASDPVWYSALTGNLTPEQQNQLREVMVLADQRKAAAESKKIEQSGGYNFVNQTVPTTFNFGGKPLGR</sequence>
<dbReference type="InterPro" id="IPR058669">
    <property type="entry name" value="TPR_IPO7/11-like"/>
</dbReference>
<dbReference type="Pfam" id="PF03810">
    <property type="entry name" value="IBN_N"/>
    <property type="match status" value="1"/>
</dbReference>
<organism evidence="9 10">
    <name type="scientific">Apolygus lucorum</name>
    <name type="common">Small green plant bug</name>
    <name type="synonym">Lygocoris lucorum</name>
    <dbReference type="NCBI Taxonomy" id="248454"/>
    <lineage>
        <taxon>Eukaryota</taxon>
        <taxon>Metazoa</taxon>
        <taxon>Ecdysozoa</taxon>
        <taxon>Arthropoda</taxon>
        <taxon>Hexapoda</taxon>
        <taxon>Insecta</taxon>
        <taxon>Pterygota</taxon>
        <taxon>Neoptera</taxon>
        <taxon>Paraneoptera</taxon>
        <taxon>Hemiptera</taxon>
        <taxon>Heteroptera</taxon>
        <taxon>Panheteroptera</taxon>
        <taxon>Cimicomorpha</taxon>
        <taxon>Miridae</taxon>
        <taxon>Mirini</taxon>
        <taxon>Apolygus</taxon>
    </lineage>
</organism>
<dbReference type="InterPro" id="IPR011989">
    <property type="entry name" value="ARM-like"/>
</dbReference>
<dbReference type="Proteomes" id="UP000466442">
    <property type="component" value="Linkage Group LG12"/>
</dbReference>
<dbReference type="GO" id="GO:0005635">
    <property type="term" value="C:nuclear envelope"/>
    <property type="evidence" value="ECO:0007669"/>
    <property type="project" value="TreeGrafter"/>
</dbReference>
<keyword evidence="6" id="KW-0653">Protein transport</keyword>
<proteinExistence type="inferred from homology"/>
<evidence type="ECO:0000256" key="2">
    <source>
        <dbReference type="ARBA" id="ARBA00004496"/>
    </source>
</evidence>
<dbReference type="InterPro" id="IPR016024">
    <property type="entry name" value="ARM-type_fold"/>
</dbReference>
<keyword evidence="10" id="KW-1185">Reference proteome</keyword>
<dbReference type="EMBL" id="WIXP02000012">
    <property type="protein sequence ID" value="KAF6202169.1"/>
    <property type="molecule type" value="Genomic_DNA"/>
</dbReference>
<feature type="compositionally biased region" description="Acidic residues" evidence="8">
    <location>
        <begin position="879"/>
        <end position="902"/>
    </location>
</feature>
<comment type="subcellular location">
    <subcellularLocation>
        <location evidence="2">Cytoplasm</location>
    </subcellularLocation>
    <subcellularLocation>
        <location evidence="1">Nucleus</location>
    </subcellularLocation>
</comment>
<dbReference type="FunFam" id="1.25.10.10:FF:000813">
    <property type="entry name" value="D-Importin 7/RanBP7"/>
    <property type="match status" value="1"/>
</dbReference>
<dbReference type="PROSITE" id="PS50166">
    <property type="entry name" value="IMPORTIN_B_NT"/>
    <property type="match status" value="1"/>
</dbReference>
<dbReference type="AlphaFoldDB" id="A0A6A4J6X5"/>
<keyword evidence="4" id="KW-0813">Transport</keyword>
<feature type="compositionally biased region" description="Acidic residues" evidence="8">
    <location>
        <begin position="935"/>
        <end position="956"/>
    </location>
</feature>
<dbReference type="PANTHER" id="PTHR10997:SF18">
    <property type="entry name" value="D-IMPORTIN 7_RANBP7"/>
    <property type="match status" value="1"/>
</dbReference>
<reference evidence="9" key="1">
    <citation type="journal article" date="2021" name="Mol. Ecol. Resour.">
        <title>Apolygus lucorum genome provides insights into omnivorousness and mesophyll feeding.</title>
        <authorList>
            <person name="Liu Y."/>
            <person name="Liu H."/>
            <person name="Wang H."/>
            <person name="Huang T."/>
            <person name="Liu B."/>
            <person name="Yang B."/>
            <person name="Yin L."/>
            <person name="Li B."/>
            <person name="Zhang Y."/>
            <person name="Zhang S."/>
            <person name="Jiang F."/>
            <person name="Zhang X."/>
            <person name="Ren Y."/>
            <person name="Wang B."/>
            <person name="Wang S."/>
            <person name="Lu Y."/>
            <person name="Wu K."/>
            <person name="Fan W."/>
            <person name="Wang G."/>
        </authorList>
    </citation>
    <scope>NUCLEOTIDE SEQUENCE</scope>
    <source>
        <strain evidence="9">12Hb</strain>
    </source>
</reference>
<evidence type="ECO:0000313" key="9">
    <source>
        <dbReference type="EMBL" id="KAF6202169.1"/>
    </source>
</evidence>
<dbReference type="GO" id="GO:0006606">
    <property type="term" value="P:protein import into nucleus"/>
    <property type="evidence" value="ECO:0007669"/>
    <property type="project" value="TreeGrafter"/>
</dbReference>
<dbReference type="InterPro" id="IPR001494">
    <property type="entry name" value="Importin-beta_N"/>
</dbReference>
<dbReference type="GO" id="GO:0005829">
    <property type="term" value="C:cytosol"/>
    <property type="evidence" value="ECO:0007669"/>
    <property type="project" value="TreeGrafter"/>
</dbReference>
<dbReference type="GO" id="GO:0031267">
    <property type="term" value="F:small GTPase binding"/>
    <property type="evidence" value="ECO:0007669"/>
    <property type="project" value="InterPro"/>
</dbReference>
<dbReference type="InterPro" id="IPR013713">
    <property type="entry name" value="XPO2_central"/>
</dbReference>
<dbReference type="Pfam" id="PF25758">
    <property type="entry name" value="TPR_IPO11"/>
    <property type="match status" value="1"/>
</dbReference>
<keyword evidence="5" id="KW-0963">Cytoplasm</keyword>
<evidence type="ECO:0000256" key="7">
    <source>
        <dbReference type="ARBA" id="ARBA00023242"/>
    </source>
</evidence>
<dbReference type="Pfam" id="PF08506">
    <property type="entry name" value="Cse1"/>
    <property type="match status" value="1"/>
</dbReference>
<dbReference type="SMART" id="SM00913">
    <property type="entry name" value="IBN_N"/>
    <property type="match status" value="1"/>
</dbReference>
<evidence type="ECO:0000256" key="6">
    <source>
        <dbReference type="ARBA" id="ARBA00022927"/>
    </source>
</evidence>
<comment type="similarity">
    <text evidence="3">Belongs to the importin beta family.</text>
</comment>
<evidence type="ECO:0000256" key="3">
    <source>
        <dbReference type="ARBA" id="ARBA00007991"/>
    </source>
</evidence>
<gene>
    <name evidence="9" type="ORF">GE061_004567</name>
</gene>
<feature type="region of interest" description="Disordered" evidence="8">
    <location>
        <begin position="876"/>
        <end position="902"/>
    </location>
</feature>
<dbReference type="PANTHER" id="PTHR10997">
    <property type="entry name" value="IMPORTIN-7, 8, 11"/>
    <property type="match status" value="1"/>
</dbReference>
<evidence type="ECO:0000256" key="5">
    <source>
        <dbReference type="ARBA" id="ARBA00022490"/>
    </source>
</evidence>
<dbReference type="OrthoDB" id="760868at2759"/>
<name>A0A6A4J6X5_APOLU</name>
<evidence type="ECO:0000256" key="4">
    <source>
        <dbReference type="ARBA" id="ARBA00022448"/>
    </source>
</evidence>
<protein>
    <submittedName>
        <fullName evidence="9">Uncharacterized protein</fullName>
    </submittedName>
</protein>
<dbReference type="Gene3D" id="1.25.10.10">
    <property type="entry name" value="Leucine-rich Repeat Variant"/>
    <property type="match status" value="1"/>
</dbReference>
<evidence type="ECO:0000256" key="1">
    <source>
        <dbReference type="ARBA" id="ARBA00004123"/>
    </source>
</evidence>
<comment type="caution">
    <text evidence="9">The sequence shown here is derived from an EMBL/GenBank/DDBJ whole genome shotgun (WGS) entry which is preliminary data.</text>
</comment>
<dbReference type="SUPFAM" id="SSF48371">
    <property type="entry name" value="ARM repeat"/>
    <property type="match status" value="1"/>
</dbReference>
<evidence type="ECO:0000256" key="8">
    <source>
        <dbReference type="SAM" id="MobiDB-lite"/>
    </source>
</evidence>
<evidence type="ECO:0000313" key="10">
    <source>
        <dbReference type="Proteomes" id="UP000466442"/>
    </source>
</evidence>
<keyword evidence="7" id="KW-0539">Nucleus</keyword>
<accession>A0A6A4J6X5</accession>
<feature type="region of interest" description="Disordered" evidence="8">
    <location>
        <begin position="919"/>
        <end position="956"/>
    </location>
</feature>